<reference evidence="1 2" key="1">
    <citation type="journal article" date="2017" name="Int. J. Parasitol.">
        <title>The genome of the protozoan parasite Cystoisospora suis and a reverse vaccinology approach to identify vaccine candidates.</title>
        <authorList>
            <person name="Palmieri N."/>
            <person name="Shrestha A."/>
            <person name="Ruttkowski B."/>
            <person name="Beck T."/>
            <person name="Vogl C."/>
            <person name="Tomley F."/>
            <person name="Blake D.P."/>
            <person name="Joachim A."/>
        </authorList>
    </citation>
    <scope>NUCLEOTIDE SEQUENCE [LARGE SCALE GENOMIC DNA]</scope>
    <source>
        <strain evidence="1 2">Wien I</strain>
    </source>
</reference>
<comment type="caution">
    <text evidence="1">The sequence shown here is derived from an EMBL/GenBank/DDBJ whole genome shotgun (WGS) entry which is preliminary data.</text>
</comment>
<evidence type="ECO:0000313" key="1">
    <source>
        <dbReference type="EMBL" id="PHJ23754.1"/>
    </source>
</evidence>
<proteinExistence type="predicted"/>
<dbReference type="Proteomes" id="UP000221165">
    <property type="component" value="Unassembled WGS sequence"/>
</dbReference>
<protein>
    <submittedName>
        <fullName evidence="1">Wd g-beta repeat-containing protein</fullName>
    </submittedName>
</protein>
<evidence type="ECO:0000313" key="2">
    <source>
        <dbReference type="Proteomes" id="UP000221165"/>
    </source>
</evidence>
<dbReference type="AlphaFoldDB" id="A0A2C6L985"/>
<organism evidence="1 2">
    <name type="scientific">Cystoisospora suis</name>
    <dbReference type="NCBI Taxonomy" id="483139"/>
    <lineage>
        <taxon>Eukaryota</taxon>
        <taxon>Sar</taxon>
        <taxon>Alveolata</taxon>
        <taxon>Apicomplexa</taxon>
        <taxon>Conoidasida</taxon>
        <taxon>Coccidia</taxon>
        <taxon>Eucoccidiorida</taxon>
        <taxon>Eimeriorina</taxon>
        <taxon>Sarcocystidae</taxon>
        <taxon>Cystoisospora</taxon>
    </lineage>
</organism>
<dbReference type="EMBL" id="MIGC01001016">
    <property type="protein sequence ID" value="PHJ23754.1"/>
    <property type="molecule type" value="Genomic_DNA"/>
</dbReference>
<dbReference type="GeneID" id="94425799"/>
<accession>A0A2C6L985</accession>
<dbReference type="RefSeq" id="XP_067925428.1">
    <property type="nucleotide sequence ID" value="XM_068062588.1"/>
</dbReference>
<dbReference type="OrthoDB" id="412867at2759"/>
<dbReference type="VEuPathDB" id="ToxoDB:CSUI_002386"/>
<name>A0A2C6L985_9APIC</name>
<feature type="non-terminal residue" evidence="1">
    <location>
        <position position="35"/>
    </location>
</feature>
<keyword evidence="2" id="KW-1185">Reference proteome</keyword>
<gene>
    <name evidence="1" type="ORF">CSUI_002386</name>
</gene>
<dbReference type="InterPro" id="IPR029055">
    <property type="entry name" value="Ntn_hydrolases_N"/>
</dbReference>
<dbReference type="Gene3D" id="3.60.20.10">
    <property type="entry name" value="Glutamine Phosphoribosylpyrophosphate, subunit 1, domain 1"/>
    <property type="match status" value="1"/>
</dbReference>
<sequence>MCRLTCVITSGQPLLLADILTRPRMGIIHQSFNCK</sequence>